<evidence type="ECO:0000313" key="2">
    <source>
        <dbReference type="Proteomes" id="UP000320359"/>
    </source>
</evidence>
<organism evidence="1 2">
    <name type="scientific">Aliidiomarina halalkaliphila</name>
    <dbReference type="NCBI Taxonomy" id="2593535"/>
    <lineage>
        <taxon>Bacteria</taxon>
        <taxon>Pseudomonadati</taxon>
        <taxon>Pseudomonadota</taxon>
        <taxon>Gammaproteobacteria</taxon>
        <taxon>Alteromonadales</taxon>
        <taxon>Idiomarinaceae</taxon>
        <taxon>Aliidiomarina</taxon>
    </lineage>
</organism>
<dbReference type="Pfam" id="PF06475">
    <property type="entry name" value="Glycolipid_bind"/>
    <property type="match status" value="1"/>
</dbReference>
<comment type="caution">
    <text evidence="1">The sequence shown here is derived from an EMBL/GenBank/DDBJ whole genome shotgun (WGS) entry which is preliminary data.</text>
</comment>
<keyword evidence="2" id="KW-1185">Reference proteome</keyword>
<accession>A0A552X4H5</accession>
<reference evidence="1 2" key="1">
    <citation type="submission" date="2019-07" db="EMBL/GenBank/DDBJ databases">
        <authorList>
            <person name="Yang M."/>
            <person name="Zhao D."/>
            <person name="Xiang H."/>
        </authorList>
    </citation>
    <scope>NUCLEOTIDE SEQUENCE [LARGE SCALE GENOMIC DNA]</scope>
    <source>
        <strain evidence="1 2">IM1326</strain>
    </source>
</reference>
<gene>
    <name evidence="1" type="ORF">FM042_03370</name>
</gene>
<dbReference type="InterPro" id="IPR009467">
    <property type="entry name" value="Glycolipid-bd_prot_put"/>
</dbReference>
<sequence>MIALLISCASTDSSRLLSPNVTAKLCGLKQNRKKGGIMSNSIIWRMLEDQGLEFANLGVREDGWELSGTAVLMHEGSPSKIEYLVICDSSWSTRSVSVCGMIGGERFAIDLEVDSDQEWRRNGVAQPAVSGCLDVDLGFSPSTNILPIRRLALDVGEESEVRVAWLQFPSFELKELTQIYRREGDKIYRYESGGGAFISTLAVNNVGFVIDYPGLWRAESTT</sequence>
<protein>
    <submittedName>
        <fullName evidence="1">Uncharacterized protein</fullName>
    </submittedName>
</protein>
<dbReference type="AlphaFoldDB" id="A0A552X4H5"/>
<name>A0A552X4H5_9GAMM</name>
<dbReference type="OrthoDB" id="9814791at2"/>
<dbReference type="EMBL" id="VJWL01000001">
    <property type="protein sequence ID" value="TRW49905.1"/>
    <property type="molecule type" value="Genomic_DNA"/>
</dbReference>
<dbReference type="Proteomes" id="UP000320359">
    <property type="component" value="Unassembled WGS sequence"/>
</dbReference>
<evidence type="ECO:0000313" key="1">
    <source>
        <dbReference type="EMBL" id="TRW49905.1"/>
    </source>
</evidence>
<dbReference type="SUPFAM" id="SSF159275">
    <property type="entry name" value="PA1994-like"/>
    <property type="match status" value="1"/>
</dbReference>
<proteinExistence type="predicted"/>